<dbReference type="SUPFAM" id="SSF52540">
    <property type="entry name" value="P-loop containing nucleoside triphosphate hydrolases"/>
    <property type="match status" value="2"/>
</dbReference>
<dbReference type="GO" id="GO:0016787">
    <property type="term" value="F:hydrolase activity"/>
    <property type="evidence" value="ECO:0007669"/>
    <property type="project" value="UniProtKB-KW"/>
</dbReference>
<evidence type="ECO:0000256" key="5">
    <source>
        <dbReference type="ARBA" id="ARBA00022777"/>
    </source>
</evidence>
<keyword evidence="2" id="KW-0597">Phosphoprotein</keyword>
<dbReference type="PANTHER" id="PTHR42926">
    <property type="match status" value="1"/>
</dbReference>
<dbReference type="SMART" id="SM00382">
    <property type="entry name" value="AAA"/>
    <property type="match status" value="2"/>
</dbReference>
<feature type="domain" description="KaiC" evidence="8">
    <location>
        <begin position="31"/>
        <end position="270"/>
    </location>
</feature>
<dbReference type="PIRSF" id="PIRSF039117">
    <property type="entry name" value="KaiC"/>
    <property type="match status" value="1"/>
</dbReference>
<dbReference type="CDD" id="cd19488">
    <property type="entry name" value="KaiC-like_N"/>
    <property type="match status" value="1"/>
</dbReference>
<dbReference type="PANTHER" id="PTHR42926:SF1">
    <property type="entry name" value="CIRCADIAN CLOCK OSCILLATOR PROTEIN KAIC 1"/>
    <property type="match status" value="1"/>
</dbReference>
<dbReference type="Pfam" id="PF06745">
    <property type="entry name" value="ATPase"/>
    <property type="match status" value="2"/>
</dbReference>
<dbReference type="Gene3D" id="3.40.50.300">
    <property type="entry name" value="P-loop containing nucleotide triphosphate hydrolases"/>
    <property type="match status" value="2"/>
</dbReference>
<accession>A0AAU7DLW4</accession>
<dbReference type="InterPro" id="IPR003593">
    <property type="entry name" value="AAA+_ATPase"/>
</dbReference>
<evidence type="ECO:0000256" key="3">
    <source>
        <dbReference type="ARBA" id="ARBA00022679"/>
    </source>
</evidence>
<evidence type="ECO:0000256" key="2">
    <source>
        <dbReference type="ARBA" id="ARBA00022553"/>
    </source>
</evidence>
<keyword evidence="6" id="KW-0378">Hydrolase</keyword>
<feature type="compositionally biased region" description="Polar residues" evidence="7">
    <location>
        <begin position="1"/>
        <end position="19"/>
    </location>
</feature>
<proteinExistence type="predicted"/>
<dbReference type="AlphaFoldDB" id="A0AAU7DLW4"/>
<protein>
    <recommendedName>
        <fullName evidence="1">non-specific serine/threonine protein kinase</fullName>
        <ecNumber evidence="1">2.7.11.1</ecNumber>
    </recommendedName>
</protein>
<dbReference type="GO" id="GO:0005524">
    <property type="term" value="F:ATP binding"/>
    <property type="evidence" value="ECO:0007669"/>
    <property type="project" value="InterPro"/>
</dbReference>
<evidence type="ECO:0000256" key="1">
    <source>
        <dbReference type="ARBA" id="ARBA00012513"/>
    </source>
</evidence>
<dbReference type="PRINTS" id="PR01874">
    <property type="entry name" value="DNAREPAIRADA"/>
</dbReference>
<keyword evidence="3" id="KW-0808">Transferase</keyword>
<dbReference type="InterPro" id="IPR014774">
    <property type="entry name" value="KaiC-like_dom"/>
</dbReference>
<evidence type="ECO:0000256" key="6">
    <source>
        <dbReference type="ARBA" id="ARBA00022801"/>
    </source>
</evidence>
<name>A0AAU7DLW4_9BACT</name>
<keyword evidence="4" id="KW-0677">Repeat</keyword>
<organism evidence="9">
    <name type="scientific">Telmatobacter sp. DSM 110680</name>
    <dbReference type="NCBI Taxonomy" id="3036704"/>
    <lineage>
        <taxon>Bacteria</taxon>
        <taxon>Pseudomonadati</taxon>
        <taxon>Acidobacteriota</taxon>
        <taxon>Terriglobia</taxon>
        <taxon>Terriglobales</taxon>
        <taxon>Acidobacteriaceae</taxon>
        <taxon>Telmatobacter</taxon>
    </lineage>
</organism>
<dbReference type="EC" id="2.7.11.1" evidence="1"/>
<evidence type="ECO:0000313" key="9">
    <source>
        <dbReference type="EMBL" id="XBH18065.1"/>
    </source>
</evidence>
<gene>
    <name evidence="9" type="ORF">P8935_01750</name>
</gene>
<evidence type="ECO:0000259" key="8">
    <source>
        <dbReference type="PROSITE" id="PS51146"/>
    </source>
</evidence>
<evidence type="ECO:0000256" key="7">
    <source>
        <dbReference type="SAM" id="MobiDB-lite"/>
    </source>
</evidence>
<reference evidence="9" key="1">
    <citation type="submission" date="2023-03" db="EMBL/GenBank/DDBJ databases">
        <title>Edaphobacter sp.</title>
        <authorList>
            <person name="Huber K.J."/>
            <person name="Papendorf J."/>
            <person name="Pilke C."/>
            <person name="Bunk B."/>
            <person name="Sproeer C."/>
            <person name="Pester M."/>
        </authorList>
    </citation>
    <scope>NUCLEOTIDE SEQUENCE</scope>
    <source>
        <strain evidence="9">DSM 110680</strain>
    </source>
</reference>
<sequence>MDSKSTHTVSTAESGNGSRVSPVATTAKPAGLLATGIVGLDDILGGGLARNHLYLIEGDPGTGKTTIAMQFLMEGAARGQKALYVTLSESKTELLEIAEAHGWMIDGIEIFELGPDERHLKPEAQYTVFNPAEIELADTTNAMLSEVERIQPERIIIDSLSELRLLARDSLRYRRQILGLKQYFSGRNCTVLLLDDRTAERHDLQLQSIAHGVIMMESVEREYGIKRRRLEVKKLRGSRFREGFHDYCIRRGGVEVYPRLVASEHLLALEPTKLKSGIAALDTLLGGGIDSGTSTLLLGPAGCGKSTIAALYAVSEVERGGSAALFAFDESLATLLIRGKGLGLDIKKHVDSGKFSLRQVDAAELSPGQFIHEVRQLVEKNDLKLLIIDSLNGFLNAMPDEKFLAMQLHELLAYLSQKGVATLMTVAQHGFVGANIDTPVDVSYLADTVLLFRYFEVAGEVRQALSVIKKRSGEHERTIRELVMKNGAIGVGNILTEFEGVLTGAPTYRGGTDNLRLTRLHENPGATT</sequence>
<dbReference type="InterPro" id="IPR027417">
    <property type="entry name" value="P-loop_NTPase"/>
</dbReference>
<feature type="domain" description="KaiC" evidence="8">
    <location>
        <begin position="272"/>
        <end position="508"/>
    </location>
</feature>
<dbReference type="RefSeq" id="WP_348263288.1">
    <property type="nucleotide sequence ID" value="NZ_CP121196.1"/>
</dbReference>
<dbReference type="GO" id="GO:0004674">
    <property type="term" value="F:protein serine/threonine kinase activity"/>
    <property type="evidence" value="ECO:0007669"/>
    <property type="project" value="UniProtKB-EC"/>
</dbReference>
<dbReference type="PROSITE" id="PS51146">
    <property type="entry name" value="KAIC"/>
    <property type="match status" value="2"/>
</dbReference>
<dbReference type="InterPro" id="IPR030665">
    <property type="entry name" value="KaiC"/>
</dbReference>
<feature type="region of interest" description="Disordered" evidence="7">
    <location>
        <begin position="1"/>
        <end position="23"/>
    </location>
</feature>
<keyword evidence="5" id="KW-0418">Kinase</keyword>
<dbReference type="InterPro" id="IPR051347">
    <property type="entry name" value="Circadian_clock_KaiC-rel"/>
</dbReference>
<dbReference type="EMBL" id="CP121196">
    <property type="protein sequence ID" value="XBH18065.1"/>
    <property type="molecule type" value="Genomic_DNA"/>
</dbReference>
<dbReference type="InterPro" id="IPR010624">
    <property type="entry name" value="KaiC_dom"/>
</dbReference>
<evidence type="ECO:0000256" key="4">
    <source>
        <dbReference type="ARBA" id="ARBA00022737"/>
    </source>
</evidence>